<organism evidence="7 8">
    <name type="scientific">Lichtheimia corymbifera JMRC:FSU:9682</name>
    <dbReference type="NCBI Taxonomy" id="1263082"/>
    <lineage>
        <taxon>Eukaryota</taxon>
        <taxon>Fungi</taxon>
        <taxon>Fungi incertae sedis</taxon>
        <taxon>Mucoromycota</taxon>
        <taxon>Mucoromycotina</taxon>
        <taxon>Mucoromycetes</taxon>
        <taxon>Mucorales</taxon>
        <taxon>Lichtheimiaceae</taxon>
        <taxon>Lichtheimia</taxon>
    </lineage>
</organism>
<dbReference type="SUPFAM" id="SSF47095">
    <property type="entry name" value="HMG-box"/>
    <property type="match status" value="1"/>
</dbReference>
<feature type="region of interest" description="Disordered" evidence="5">
    <location>
        <begin position="111"/>
        <end position="136"/>
    </location>
</feature>
<dbReference type="InterPro" id="IPR009071">
    <property type="entry name" value="HMG_box_dom"/>
</dbReference>
<dbReference type="GO" id="GO:0001228">
    <property type="term" value="F:DNA-binding transcription activator activity, RNA polymerase II-specific"/>
    <property type="evidence" value="ECO:0007669"/>
    <property type="project" value="TreeGrafter"/>
</dbReference>
<reference evidence="7" key="1">
    <citation type="submission" date="2013-08" db="EMBL/GenBank/DDBJ databases">
        <title>Gene expansion shapes genome architecture in the human pathogen Lichtheimia corymbifera: an evolutionary genomics analysis in the ancient terrestrial Mucorales (Mucoromycotina).</title>
        <authorList>
            <person name="Schwartze V.U."/>
            <person name="Winter S."/>
            <person name="Shelest E."/>
            <person name="Marcet-Houben M."/>
            <person name="Horn F."/>
            <person name="Wehner S."/>
            <person name="Hoffmann K."/>
            <person name="Riege K."/>
            <person name="Sammeth M."/>
            <person name="Nowrousian M."/>
            <person name="Valiante V."/>
            <person name="Linde J."/>
            <person name="Jacobsen I.D."/>
            <person name="Marz M."/>
            <person name="Brakhage A.A."/>
            <person name="Gabaldon T."/>
            <person name="Bocker S."/>
            <person name="Voigt K."/>
        </authorList>
    </citation>
    <scope>NUCLEOTIDE SEQUENCE [LARGE SCALE GENOMIC DNA]</scope>
    <source>
        <strain evidence="7">FSU 9682</strain>
    </source>
</reference>
<dbReference type="VEuPathDB" id="FungiDB:LCOR_11184.1"/>
<dbReference type="PROSITE" id="PS50118">
    <property type="entry name" value="HMG_BOX_2"/>
    <property type="match status" value="1"/>
</dbReference>
<keyword evidence="1" id="KW-0805">Transcription regulation</keyword>
<dbReference type="Proteomes" id="UP000027586">
    <property type="component" value="Unassembled WGS sequence"/>
</dbReference>
<dbReference type="GO" id="GO:0005634">
    <property type="term" value="C:nucleus"/>
    <property type="evidence" value="ECO:0007669"/>
    <property type="project" value="UniProtKB-UniRule"/>
</dbReference>
<evidence type="ECO:0000313" key="7">
    <source>
        <dbReference type="EMBL" id="CDH60400.1"/>
    </source>
</evidence>
<feature type="domain" description="HMG box" evidence="6">
    <location>
        <begin position="41"/>
        <end position="109"/>
    </location>
</feature>
<feature type="compositionally biased region" description="Polar residues" evidence="5">
    <location>
        <begin position="19"/>
        <end position="37"/>
    </location>
</feature>
<dbReference type="PANTHER" id="PTHR10270">
    <property type="entry name" value="SOX TRANSCRIPTION FACTOR"/>
    <property type="match status" value="1"/>
</dbReference>
<dbReference type="OrthoDB" id="2279435at2759"/>
<dbReference type="InterPro" id="IPR050140">
    <property type="entry name" value="SRY-related_HMG-box_TF-like"/>
</dbReference>
<feature type="region of interest" description="Disordered" evidence="5">
    <location>
        <begin position="19"/>
        <end position="43"/>
    </location>
</feature>
<gene>
    <name evidence="7" type="ORF">LCOR_11184.1</name>
</gene>
<feature type="DNA-binding region" description="HMG box" evidence="4">
    <location>
        <begin position="41"/>
        <end position="109"/>
    </location>
</feature>
<accession>A0A068SEH9</accession>
<keyword evidence="4" id="KW-0539">Nucleus</keyword>
<evidence type="ECO:0000256" key="3">
    <source>
        <dbReference type="ARBA" id="ARBA00023163"/>
    </source>
</evidence>
<evidence type="ECO:0000259" key="6">
    <source>
        <dbReference type="PROSITE" id="PS50118"/>
    </source>
</evidence>
<feature type="compositionally biased region" description="Basic and acidic residues" evidence="5">
    <location>
        <begin position="118"/>
        <end position="131"/>
    </location>
</feature>
<dbReference type="SMART" id="SM00398">
    <property type="entry name" value="HMG"/>
    <property type="match status" value="1"/>
</dbReference>
<dbReference type="AlphaFoldDB" id="A0A068SEH9"/>
<evidence type="ECO:0000256" key="2">
    <source>
        <dbReference type="ARBA" id="ARBA00023125"/>
    </source>
</evidence>
<name>A0A068SEH9_9FUNG</name>
<dbReference type="STRING" id="1263082.A0A068SEH9"/>
<protein>
    <submittedName>
        <fullName evidence="7">Sex minus</fullName>
    </submittedName>
</protein>
<proteinExistence type="predicted"/>
<dbReference type="FunFam" id="1.10.30.10:FF:000041">
    <property type="entry name" value="HMG box family protein"/>
    <property type="match status" value="1"/>
</dbReference>
<dbReference type="CDD" id="cd01389">
    <property type="entry name" value="HMG-box_ROX1-like"/>
    <property type="match status" value="1"/>
</dbReference>
<dbReference type="GO" id="GO:0000978">
    <property type="term" value="F:RNA polymerase II cis-regulatory region sequence-specific DNA binding"/>
    <property type="evidence" value="ECO:0007669"/>
    <property type="project" value="TreeGrafter"/>
</dbReference>
<sequence>MYQLVFVNELAREYQAVTGSGTSPISNSNHTSTTGTITRRAPRPRNAFILYRQARRAEIRAKNCKLHSSEISKIAAQMWKHESETVRQQFARKADEEKLMHAHAYPGYKYRPQRKRKDGTTRKWHPPELKKTTCNNENAGTVHEFSDISPPSQCLDDSFLGTFLDDYTIFGLYQTDVPDH</sequence>
<dbReference type="PANTHER" id="PTHR10270:SF161">
    <property type="entry name" value="SEX-DETERMINING REGION Y PROTEIN"/>
    <property type="match status" value="1"/>
</dbReference>
<evidence type="ECO:0000256" key="5">
    <source>
        <dbReference type="SAM" id="MobiDB-lite"/>
    </source>
</evidence>
<evidence type="ECO:0000313" key="8">
    <source>
        <dbReference type="Proteomes" id="UP000027586"/>
    </source>
</evidence>
<keyword evidence="3" id="KW-0804">Transcription</keyword>
<keyword evidence="8" id="KW-1185">Reference proteome</keyword>
<keyword evidence="2 4" id="KW-0238">DNA-binding</keyword>
<dbReference type="Pfam" id="PF00505">
    <property type="entry name" value="HMG_box"/>
    <property type="match status" value="1"/>
</dbReference>
<comment type="caution">
    <text evidence="7">The sequence shown here is derived from an EMBL/GenBank/DDBJ whole genome shotgun (WGS) entry which is preliminary data.</text>
</comment>
<evidence type="ECO:0000256" key="1">
    <source>
        <dbReference type="ARBA" id="ARBA00023015"/>
    </source>
</evidence>
<evidence type="ECO:0000256" key="4">
    <source>
        <dbReference type="PROSITE-ProRule" id="PRU00267"/>
    </source>
</evidence>
<dbReference type="EMBL" id="CBTN010000091">
    <property type="protein sequence ID" value="CDH60400.1"/>
    <property type="molecule type" value="Genomic_DNA"/>
</dbReference>
<dbReference type="InterPro" id="IPR036910">
    <property type="entry name" value="HMG_box_dom_sf"/>
</dbReference>
<dbReference type="GO" id="GO:0030154">
    <property type="term" value="P:cell differentiation"/>
    <property type="evidence" value="ECO:0007669"/>
    <property type="project" value="TreeGrafter"/>
</dbReference>
<dbReference type="Gene3D" id="1.10.30.10">
    <property type="entry name" value="High mobility group box domain"/>
    <property type="match status" value="1"/>
</dbReference>